<comment type="caution">
    <text evidence="2">The sequence shown here is derived from an EMBL/GenBank/DDBJ whole genome shotgun (WGS) entry which is preliminary data.</text>
</comment>
<accession>A0A916RJW7</accession>
<organism evidence="2 3">
    <name type="scientific">Pelagibacterium lentulum</name>
    <dbReference type="NCBI Taxonomy" id="2029865"/>
    <lineage>
        <taxon>Bacteria</taxon>
        <taxon>Pseudomonadati</taxon>
        <taxon>Pseudomonadota</taxon>
        <taxon>Alphaproteobacteria</taxon>
        <taxon>Hyphomicrobiales</taxon>
        <taxon>Devosiaceae</taxon>
        <taxon>Pelagibacterium</taxon>
    </lineage>
</organism>
<protein>
    <recommendedName>
        <fullName evidence="4">DUF2147 domain-containing protein</fullName>
    </recommendedName>
</protein>
<reference evidence="2 3" key="1">
    <citation type="journal article" date="2014" name="Int. J. Syst. Evol. Microbiol.">
        <title>Complete genome sequence of Corynebacterium casei LMG S-19264T (=DSM 44701T), isolated from a smear-ripened cheese.</title>
        <authorList>
            <consortium name="US DOE Joint Genome Institute (JGI-PGF)"/>
            <person name="Walter F."/>
            <person name="Albersmeier A."/>
            <person name="Kalinowski J."/>
            <person name="Ruckert C."/>
        </authorList>
    </citation>
    <scope>NUCLEOTIDE SEQUENCE [LARGE SCALE GENOMIC DNA]</scope>
    <source>
        <strain evidence="2 3">CGMCC 1.15896</strain>
    </source>
</reference>
<dbReference type="Proteomes" id="UP000596977">
    <property type="component" value="Unassembled WGS sequence"/>
</dbReference>
<dbReference type="AlphaFoldDB" id="A0A916RJW7"/>
<sequence length="125" mass="13652">MRVLLVFIATIFMAVGANAQNITPTGEWMDEYGTALSISACGDDNTQLCVVLLDVQGESRTSENLAYVNQQIMQADLVAENQWQGTVVFEGAEAEGTLTQVDANTVEIRGCRALLFCETLVFQRV</sequence>
<evidence type="ECO:0000256" key="1">
    <source>
        <dbReference type="SAM" id="SignalP"/>
    </source>
</evidence>
<name>A0A916RJW7_9HYPH</name>
<feature type="chain" id="PRO_5038115795" description="DUF2147 domain-containing protein" evidence="1">
    <location>
        <begin position="20"/>
        <end position="125"/>
    </location>
</feature>
<gene>
    <name evidence="2" type="ORF">GCM10011499_32940</name>
</gene>
<evidence type="ECO:0000313" key="3">
    <source>
        <dbReference type="Proteomes" id="UP000596977"/>
    </source>
</evidence>
<evidence type="ECO:0008006" key="4">
    <source>
        <dbReference type="Google" id="ProtNLM"/>
    </source>
</evidence>
<keyword evidence="3" id="KW-1185">Reference proteome</keyword>
<evidence type="ECO:0000313" key="2">
    <source>
        <dbReference type="EMBL" id="GGA60113.1"/>
    </source>
</evidence>
<feature type="signal peptide" evidence="1">
    <location>
        <begin position="1"/>
        <end position="19"/>
    </location>
</feature>
<dbReference type="EMBL" id="BMKB01000006">
    <property type="protein sequence ID" value="GGA60113.1"/>
    <property type="molecule type" value="Genomic_DNA"/>
</dbReference>
<keyword evidence="1" id="KW-0732">Signal</keyword>
<proteinExistence type="predicted"/>